<dbReference type="EMBL" id="KN846981">
    <property type="protein sequence ID" value="KIW97456.1"/>
    <property type="molecule type" value="Genomic_DNA"/>
</dbReference>
<accession>A0A0D2F5H6</accession>
<protein>
    <submittedName>
        <fullName evidence="2">Uncharacterized protein</fullName>
    </submittedName>
</protein>
<dbReference type="Proteomes" id="UP000053789">
    <property type="component" value="Unassembled WGS sequence"/>
</dbReference>
<evidence type="ECO:0000313" key="2">
    <source>
        <dbReference type="EMBL" id="KIW97456.1"/>
    </source>
</evidence>
<dbReference type="RefSeq" id="XP_016624125.1">
    <property type="nucleotide sequence ID" value="XM_016758797.1"/>
</dbReference>
<evidence type="ECO:0000256" key="1">
    <source>
        <dbReference type="SAM" id="MobiDB-lite"/>
    </source>
</evidence>
<gene>
    <name evidence="2" type="ORF">Z519_01040</name>
</gene>
<sequence length="341" mass="38698">MSSSWGEPSWTAEERARRYKQEALFARSDDCINEHGVGEPSSRGTITRYPFSAPKRRRTSTTLSLGRTSSQPSPNMSPQSRPARVRIKREAEIQALENLQKKPPDQRVKIYVGKNNEEIEVALEDLDKSPILRALISKLGAPGPYIMHPKLTTVNVDHFQSVREFLLTDEYMPALVDNPHGEDVIPKQLDGCTSVDHYENEALRAGHLYVLAEKLGMGTLRALVFRKITQAQFHKYGIRCLLDLAMVTFSRPQESDMNGKGRCKRDEDDHNDDEGDALENWLVEALKNQFQATMIHHAQHFFRVANHSACKKRGFGVRVLRSKVEDWEALGPDFIASEDDD</sequence>
<proteinExistence type="predicted"/>
<dbReference type="OrthoDB" id="5315417at2759"/>
<dbReference type="AlphaFoldDB" id="A0A0D2F5H6"/>
<evidence type="ECO:0000313" key="3">
    <source>
        <dbReference type="Proteomes" id="UP000053789"/>
    </source>
</evidence>
<keyword evidence="3" id="KW-1185">Reference proteome</keyword>
<feature type="region of interest" description="Disordered" evidence="1">
    <location>
        <begin position="32"/>
        <end position="83"/>
    </location>
</feature>
<name>A0A0D2F5H6_CLAB1</name>
<dbReference type="VEuPathDB" id="FungiDB:Z519_01040"/>
<feature type="compositionally biased region" description="Low complexity" evidence="1">
    <location>
        <begin position="60"/>
        <end position="82"/>
    </location>
</feature>
<organism evidence="2 3">
    <name type="scientific">Cladophialophora bantiana (strain ATCC 10958 / CBS 173.52 / CDC B-1940 / NIH 8579)</name>
    <name type="common">Xylohypha bantiana</name>
    <dbReference type="NCBI Taxonomy" id="1442370"/>
    <lineage>
        <taxon>Eukaryota</taxon>
        <taxon>Fungi</taxon>
        <taxon>Dikarya</taxon>
        <taxon>Ascomycota</taxon>
        <taxon>Pezizomycotina</taxon>
        <taxon>Eurotiomycetes</taxon>
        <taxon>Chaetothyriomycetidae</taxon>
        <taxon>Chaetothyriales</taxon>
        <taxon>Herpotrichiellaceae</taxon>
        <taxon>Cladophialophora</taxon>
    </lineage>
</organism>
<dbReference type="HOGENOM" id="CLU_041444_0_0_1"/>
<reference evidence="2" key="1">
    <citation type="submission" date="2015-01" db="EMBL/GenBank/DDBJ databases">
        <title>The Genome Sequence of Cladophialophora bantiana CBS 173.52.</title>
        <authorList>
            <consortium name="The Broad Institute Genomics Platform"/>
            <person name="Cuomo C."/>
            <person name="de Hoog S."/>
            <person name="Gorbushina A."/>
            <person name="Stielow B."/>
            <person name="Teixiera M."/>
            <person name="Abouelleil A."/>
            <person name="Chapman S.B."/>
            <person name="Priest M."/>
            <person name="Young S.K."/>
            <person name="Wortman J."/>
            <person name="Nusbaum C."/>
            <person name="Birren B."/>
        </authorList>
    </citation>
    <scope>NUCLEOTIDE SEQUENCE [LARGE SCALE GENOMIC DNA]</scope>
    <source>
        <strain evidence="2">CBS 173.52</strain>
    </source>
</reference>
<dbReference type="GeneID" id="27693968"/>